<accession>A0A0A0JYF5</accession>
<sequence>MNTPAPPPADPGADGPAGVERLGFAAEQIVQEFGWAEDVDDAFRFAVEDVIGSDLEDEDYTGETDAVLLWWRAQDGDLTDALVDLVVVLGEAGFVLALTPKGRDDGAVDPAEIDEASTTAGLHAAGSFNASPRWRATKLVAPKTRR</sequence>
<dbReference type="EMBL" id="AVPL01000004">
    <property type="protein sequence ID" value="KGN42480.1"/>
    <property type="molecule type" value="Genomic_DNA"/>
</dbReference>
<dbReference type="InterPro" id="IPR021412">
    <property type="entry name" value="DUF3052"/>
</dbReference>
<dbReference type="AlphaFoldDB" id="A0A0A0JYF5"/>
<dbReference type="Proteomes" id="UP000030013">
    <property type="component" value="Unassembled WGS sequence"/>
</dbReference>
<proteinExistence type="predicted"/>
<dbReference type="eggNOG" id="ENOG5031Y1M">
    <property type="taxonomic scope" value="Bacteria"/>
</dbReference>
<dbReference type="Pfam" id="PF11253">
    <property type="entry name" value="DUF3052"/>
    <property type="match status" value="1"/>
</dbReference>
<protein>
    <recommendedName>
        <fullName evidence="3">DUF3052 domain-containing protein</fullName>
    </recommendedName>
</protein>
<reference evidence="1 2" key="1">
    <citation type="submission" date="2013-08" db="EMBL/GenBank/DDBJ databases">
        <title>The genome sequence of Knoellia aerolata.</title>
        <authorList>
            <person name="Zhu W."/>
            <person name="Wang G."/>
        </authorList>
    </citation>
    <scope>NUCLEOTIDE SEQUENCE [LARGE SCALE GENOMIC DNA]</scope>
    <source>
        <strain evidence="1 2">DSM 18566</strain>
    </source>
</reference>
<evidence type="ECO:0008006" key="3">
    <source>
        <dbReference type="Google" id="ProtNLM"/>
    </source>
</evidence>
<gene>
    <name evidence="1" type="ORF">N801_15460</name>
</gene>
<dbReference type="STRING" id="1385519.N801_15460"/>
<comment type="caution">
    <text evidence="1">The sequence shown here is derived from an EMBL/GenBank/DDBJ whole genome shotgun (WGS) entry which is preliminary data.</text>
</comment>
<evidence type="ECO:0000313" key="1">
    <source>
        <dbReference type="EMBL" id="KGN42480.1"/>
    </source>
</evidence>
<name>A0A0A0JYF5_9MICO</name>
<dbReference type="OrthoDB" id="5185945at2"/>
<organism evidence="1 2">
    <name type="scientific">Knoellia aerolata DSM 18566</name>
    <dbReference type="NCBI Taxonomy" id="1385519"/>
    <lineage>
        <taxon>Bacteria</taxon>
        <taxon>Bacillati</taxon>
        <taxon>Actinomycetota</taxon>
        <taxon>Actinomycetes</taxon>
        <taxon>Micrococcales</taxon>
        <taxon>Intrasporangiaceae</taxon>
        <taxon>Knoellia</taxon>
    </lineage>
</organism>
<evidence type="ECO:0000313" key="2">
    <source>
        <dbReference type="Proteomes" id="UP000030013"/>
    </source>
</evidence>
<dbReference type="RefSeq" id="WP_035932678.1">
    <property type="nucleotide sequence ID" value="NZ_AVPL01000004.1"/>
</dbReference>
<keyword evidence="2" id="KW-1185">Reference proteome</keyword>